<dbReference type="Pfam" id="PF02362">
    <property type="entry name" value="B3"/>
    <property type="match status" value="1"/>
</dbReference>
<evidence type="ECO:0000259" key="12">
    <source>
        <dbReference type="PROSITE" id="PS50863"/>
    </source>
</evidence>
<dbReference type="SUPFAM" id="SSF101936">
    <property type="entry name" value="DNA-binding pseudobarrel domain"/>
    <property type="match status" value="1"/>
</dbReference>
<keyword evidence="6 10" id="KW-0804">Transcription</keyword>
<keyword evidence="8 10" id="KW-0927">Auxin signaling pathway</keyword>
<comment type="subunit">
    <text evidence="3 10">Homodimers and heterodimers.</text>
</comment>
<evidence type="ECO:0000256" key="11">
    <source>
        <dbReference type="SAM" id="MobiDB-lite"/>
    </source>
</evidence>
<evidence type="ECO:0000256" key="6">
    <source>
        <dbReference type="ARBA" id="ARBA00023163"/>
    </source>
</evidence>
<evidence type="ECO:0000256" key="8">
    <source>
        <dbReference type="ARBA" id="ARBA00023294"/>
    </source>
</evidence>
<feature type="region of interest" description="Disordered" evidence="11">
    <location>
        <begin position="558"/>
        <end position="588"/>
    </location>
</feature>
<dbReference type="PANTHER" id="PTHR31384:SF39">
    <property type="entry name" value="AUXIN RESPONSE FACTOR"/>
    <property type="match status" value="1"/>
</dbReference>
<feature type="domain" description="TF-B3" evidence="12">
    <location>
        <begin position="121"/>
        <end position="223"/>
    </location>
</feature>
<dbReference type="Gramene" id="OE9A032811T1">
    <property type="protein sequence ID" value="OE9A032811C1"/>
    <property type="gene ID" value="OE9A032811"/>
</dbReference>
<dbReference type="CDD" id="cd10017">
    <property type="entry name" value="B3_DNA"/>
    <property type="match status" value="1"/>
</dbReference>
<dbReference type="InterPro" id="IPR015300">
    <property type="entry name" value="DNA-bd_pseudobarrel_sf"/>
</dbReference>
<evidence type="ECO:0000313" key="14">
    <source>
        <dbReference type="EMBL" id="CAA2969034.1"/>
    </source>
</evidence>
<dbReference type="EMBL" id="CACTIH010001929">
    <property type="protein sequence ID" value="CAA2969034.1"/>
    <property type="molecule type" value="Genomic_DNA"/>
</dbReference>
<dbReference type="SMART" id="SM01019">
    <property type="entry name" value="B3"/>
    <property type="match status" value="1"/>
</dbReference>
<dbReference type="GO" id="GO:0051301">
    <property type="term" value="P:cell division"/>
    <property type="evidence" value="ECO:0007669"/>
    <property type="project" value="UniProtKB-ARBA"/>
</dbReference>
<dbReference type="Gene3D" id="3.10.20.90">
    <property type="entry name" value="Phosphatidylinositol 3-kinase Catalytic Subunit, Chain A, domain 1"/>
    <property type="match status" value="1"/>
</dbReference>
<evidence type="ECO:0000256" key="7">
    <source>
        <dbReference type="ARBA" id="ARBA00023242"/>
    </source>
</evidence>
<comment type="subcellular location">
    <subcellularLocation>
        <location evidence="1 10">Nucleus</location>
    </subcellularLocation>
</comment>
<keyword evidence="5 10" id="KW-0238">DNA-binding</keyword>
<dbReference type="GO" id="GO:0005634">
    <property type="term" value="C:nucleus"/>
    <property type="evidence" value="ECO:0007669"/>
    <property type="project" value="UniProtKB-SubCell"/>
</dbReference>
<keyword evidence="4 10" id="KW-0805">Transcription regulation</keyword>
<dbReference type="Pfam" id="PF06507">
    <property type="entry name" value="ARF_AD"/>
    <property type="match status" value="1"/>
</dbReference>
<dbReference type="InterPro" id="IPR003340">
    <property type="entry name" value="B3_DNA-bd"/>
</dbReference>
<dbReference type="PROSITE" id="PS51745">
    <property type="entry name" value="PB1"/>
    <property type="match status" value="1"/>
</dbReference>
<evidence type="ECO:0000256" key="5">
    <source>
        <dbReference type="ARBA" id="ARBA00023125"/>
    </source>
</evidence>
<sequence length="690" mass="76374">MITFIESKEKTKENEKCLDSQLWHACAGSMVQMPPMNSNVFYFPQGHAEHASGNVDFRSCPRVPPYIPCRVSAIKFMADPETDEVFTKMRLVPVNGNEADFDESGVVGMNGSDNPDKPSSFAKTLTQSDANNGGGFSVPRYCAETIFPRLDYSSDPPVQTVLAKDVHGETWKFRHIYRGTPRRHLLTTGWSTFVNHKKLVAGDSVVFLRAENGDLCIGIRRAKRGIDGGLETPSLWNPAGGSCFVPYGGFSDFLREDENRLTRNGSGNSGRNLIGLGRVKPESVIEAATLASSGQPFEVVYYPRSGTSEFCVKASIVKTALQIRWCSGMRFKMAFETEDSSRISWFMGTISSVQVVDPIRWPDSPWRLLQVIWDEPDLLQNVKHVSPWLVELVSNMPTMHLSPISPPRKKLRLTQHPDFHLDGQLPLSAFSSNHVLGSSNPFGCLLDNTPARMQGARHAQYGLSISDHHLSKLQSGLFPIGFMPLNRASVHTGTSNLVIPKPSNNENVSRTVSMGNSNHVSIRNNNKKAGQFVLFGRPILTEQQISLSGSGNAVSPIRTGNISLDENADKMGNTSDKPSSPLNQHDAPKHSLCKGFHSELNSETGHCKVFMESEDVGRTLDISLLSSYEELCKKLENMFDIEISEMLTHVVYWDVMGAVQKLGDKPFSEFMKTAIRLKILTDSSCNNIGM</sequence>
<accession>A0A8S0QIT4</accession>
<evidence type="ECO:0000256" key="1">
    <source>
        <dbReference type="ARBA" id="ARBA00004123"/>
    </source>
</evidence>
<evidence type="ECO:0000256" key="9">
    <source>
        <dbReference type="ARBA" id="ARBA00037697"/>
    </source>
</evidence>
<gene>
    <name evidence="14" type="ORF">OLEA9_A032811</name>
</gene>
<feature type="domain" description="PB1" evidence="13">
    <location>
        <begin position="604"/>
        <end position="687"/>
    </location>
</feature>
<keyword evidence="7 10" id="KW-0539">Nucleus</keyword>
<dbReference type="PROSITE" id="PS50863">
    <property type="entry name" value="B3"/>
    <property type="match status" value="1"/>
</dbReference>
<dbReference type="Proteomes" id="UP000594638">
    <property type="component" value="Unassembled WGS sequence"/>
</dbReference>
<dbReference type="GO" id="GO:0007389">
    <property type="term" value="P:pattern specification process"/>
    <property type="evidence" value="ECO:0007669"/>
    <property type="project" value="UniProtKB-ARBA"/>
</dbReference>
<dbReference type="GO" id="GO:0006355">
    <property type="term" value="P:regulation of DNA-templated transcription"/>
    <property type="evidence" value="ECO:0007669"/>
    <property type="project" value="InterPro"/>
</dbReference>
<dbReference type="InterPro" id="IPR044835">
    <property type="entry name" value="ARF_plant"/>
</dbReference>
<evidence type="ECO:0000256" key="3">
    <source>
        <dbReference type="ARBA" id="ARBA00011726"/>
    </source>
</evidence>
<protein>
    <recommendedName>
        <fullName evidence="10">Auxin response factor</fullName>
    </recommendedName>
</protein>
<dbReference type="GO" id="GO:0003677">
    <property type="term" value="F:DNA binding"/>
    <property type="evidence" value="ECO:0007669"/>
    <property type="project" value="UniProtKB-KW"/>
</dbReference>
<comment type="function">
    <text evidence="9">Auxin response factors (ARFs) are transcriptional factors that bind specifically to the DNA sequence 5'-TGTCTC-3' found in the auxin-responsive promoter elements (AuxREs). Could act as transcriptional activator or repressor. Formation of heterodimers with Aux/IAA proteins may alter their ability to modulate early auxin response genes expression.</text>
</comment>
<dbReference type="GO" id="GO:0009734">
    <property type="term" value="P:auxin-activated signaling pathway"/>
    <property type="evidence" value="ECO:0007669"/>
    <property type="project" value="UniProtKB-KW"/>
</dbReference>
<dbReference type="OrthoDB" id="1906869at2759"/>
<proteinExistence type="inferred from homology"/>
<dbReference type="GO" id="GO:0048829">
    <property type="term" value="P:root cap development"/>
    <property type="evidence" value="ECO:0007669"/>
    <property type="project" value="UniProtKB-ARBA"/>
</dbReference>
<reference evidence="14 15" key="1">
    <citation type="submission" date="2019-12" db="EMBL/GenBank/DDBJ databases">
        <authorList>
            <person name="Alioto T."/>
            <person name="Alioto T."/>
            <person name="Gomez Garrido J."/>
        </authorList>
    </citation>
    <scope>NUCLEOTIDE SEQUENCE [LARGE SCALE GENOMIC DNA]</scope>
</reference>
<name>A0A8S0QIT4_OLEEU</name>
<evidence type="ECO:0000256" key="2">
    <source>
        <dbReference type="ARBA" id="ARBA00007853"/>
    </source>
</evidence>
<dbReference type="InterPro" id="IPR010525">
    <property type="entry name" value="ARF_dom"/>
</dbReference>
<dbReference type="FunFam" id="2.30.30.1040:FF:000002">
    <property type="entry name" value="Auxin response factor"/>
    <property type="match status" value="1"/>
</dbReference>
<comment type="similarity">
    <text evidence="2 10">Belongs to the ARF family.</text>
</comment>
<dbReference type="InterPro" id="IPR053793">
    <property type="entry name" value="PB1-like"/>
</dbReference>
<comment type="caution">
    <text evidence="14">The sequence shown here is derived from an EMBL/GenBank/DDBJ whole genome shotgun (WGS) entry which is preliminary data.</text>
</comment>
<dbReference type="Gramene" id="OE9A032811T2">
    <property type="protein sequence ID" value="OE9A032811C2"/>
    <property type="gene ID" value="OE9A032811"/>
</dbReference>
<evidence type="ECO:0000259" key="13">
    <source>
        <dbReference type="PROSITE" id="PS51745"/>
    </source>
</evidence>
<keyword evidence="15" id="KW-1185">Reference proteome</keyword>
<evidence type="ECO:0000256" key="10">
    <source>
        <dbReference type="RuleBase" id="RU004561"/>
    </source>
</evidence>
<dbReference type="Gene3D" id="2.40.330.10">
    <property type="entry name" value="DNA-binding pseudobarrel domain"/>
    <property type="match status" value="1"/>
</dbReference>
<organism evidence="14 15">
    <name type="scientific">Olea europaea subsp. europaea</name>
    <dbReference type="NCBI Taxonomy" id="158383"/>
    <lineage>
        <taxon>Eukaryota</taxon>
        <taxon>Viridiplantae</taxon>
        <taxon>Streptophyta</taxon>
        <taxon>Embryophyta</taxon>
        <taxon>Tracheophyta</taxon>
        <taxon>Spermatophyta</taxon>
        <taxon>Magnoliopsida</taxon>
        <taxon>eudicotyledons</taxon>
        <taxon>Gunneridae</taxon>
        <taxon>Pentapetalae</taxon>
        <taxon>asterids</taxon>
        <taxon>lamiids</taxon>
        <taxon>Lamiales</taxon>
        <taxon>Oleaceae</taxon>
        <taxon>Oleeae</taxon>
        <taxon>Olea</taxon>
    </lineage>
</organism>
<dbReference type="PANTHER" id="PTHR31384">
    <property type="entry name" value="AUXIN RESPONSE FACTOR 4-RELATED"/>
    <property type="match status" value="1"/>
</dbReference>
<dbReference type="AlphaFoldDB" id="A0A8S0QIT4"/>
<evidence type="ECO:0000313" key="15">
    <source>
        <dbReference type="Proteomes" id="UP000594638"/>
    </source>
</evidence>
<dbReference type="Gene3D" id="2.30.30.1040">
    <property type="match status" value="1"/>
</dbReference>
<evidence type="ECO:0000256" key="4">
    <source>
        <dbReference type="ARBA" id="ARBA00023015"/>
    </source>
</evidence>
<feature type="compositionally biased region" description="Polar residues" evidence="11">
    <location>
        <begin position="572"/>
        <end position="583"/>
    </location>
</feature>
<dbReference type="FunFam" id="2.40.330.10:FF:000001">
    <property type="entry name" value="Auxin response factor"/>
    <property type="match status" value="1"/>
</dbReference>